<evidence type="ECO:0000259" key="8">
    <source>
        <dbReference type="PROSITE" id="PS01180"/>
    </source>
</evidence>
<protein>
    <recommendedName>
        <fullName evidence="12">CUB and zona pellucida-like domain-containing protein 1</fullName>
    </recommendedName>
</protein>
<dbReference type="PROSITE" id="PS01180">
    <property type="entry name" value="CUB"/>
    <property type="match status" value="2"/>
</dbReference>
<evidence type="ECO:0000256" key="5">
    <source>
        <dbReference type="PROSITE-ProRule" id="PRU00059"/>
    </source>
</evidence>
<evidence type="ECO:0000256" key="4">
    <source>
        <dbReference type="ARBA" id="ARBA00023157"/>
    </source>
</evidence>
<proteinExistence type="predicted"/>
<keyword evidence="11" id="KW-1185">Reference proteome</keyword>
<dbReference type="EMBL" id="WNYA01000011">
    <property type="protein sequence ID" value="KAG8551448.1"/>
    <property type="molecule type" value="Genomic_DNA"/>
</dbReference>
<evidence type="ECO:0000256" key="3">
    <source>
        <dbReference type="ARBA" id="ARBA00022801"/>
    </source>
</evidence>
<gene>
    <name evidence="10" type="ORF">GDO81_004114</name>
</gene>
<evidence type="ECO:0000256" key="6">
    <source>
        <dbReference type="SAM" id="Phobius"/>
    </source>
</evidence>
<evidence type="ECO:0000313" key="11">
    <source>
        <dbReference type="Proteomes" id="UP000824782"/>
    </source>
</evidence>
<keyword evidence="6" id="KW-1133">Transmembrane helix</keyword>
<feature type="domain" description="CUB" evidence="8">
    <location>
        <begin position="30"/>
        <end position="135"/>
    </location>
</feature>
<dbReference type="InterPro" id="IPR042235">
    <property type="entry name" value="ZP-C_dom"/>
</dbReference>
<keyword evidence="6" id="KW-0812">Transmembrane</keyword>
<dbReference type="SUPFAM" id="SSF49854">
    <property type="entry name" value="Spermadhesin, CUB domain"/>
    <property type="match status" value="2"/>
</dbReference>
<evidence type="ECO:0008006" key="12">
    <source>
        <dbReference type="Google" id="ProtNLM"/>
    </source>
</evidence>
<dbReference type="InterPro" id="IPR035914">
    <property type="entry name" value="Sperma_CUB_dom_sf"/>
</dbReference>
<dbReference type="Pfam" id="PF23344">
    <property type="entry name" value="ZP-N"/>
    <property type="match status" value="1"/>
</dbReference>
<dbReference type="GO" id="GO:0006508">
    <property type="term" value="P:proteolysis"/>
    <property type="evidence" value="ECO:0007669"/>
    <property type="project" value="UniProtKB-KW"/>
</dbReference>
<dbReference type="PANTHER" id="PTHR14002">
    <property type="entry name" value="ENDOGLIN/TGF-BETA RECEPTOR TYPE III"/>
    <property type="match status" value="1"/>
</dbReference>
<dbReference type="Proteomes" id="UP000824782">
    <property type="component" value="Unassembled WGS sequence"/>
</dbReference>
<feature type="chain" id="PRO_5043910890" description="CUB and zona pellucida-like domain-containing protein 1" evidence="7">
    <location>
        <begin position="20"/>
        <end position="589"/>
    </location>
</feature>
<evidence type="ECO:0000256" key="2">
    <source>
        <dbReference type="ARBA" id="ARBA00022729"/>
    </source>
</evidence>
<dbReference type="PROSITE" id="PS51034">
    <property type="entry name" value="ZP_2"/>
    <property type="match status" value="1"/>
</dbReference>
<dbReference type="Gene3D" id="2.60.40.4100">
    <property type="entry name" value="Zona pellucida, ZP-C domain"/>
    <property type="match status" value="1"/>
</dbReference>
<name>A0AAV6ZTW5_ENGPU</name>
<accession>A0AAV6ZTW5</accession>
<comment type="caution">
    <text evidence="5">Lacks conserved residue(s) required for the propagation of feature annotation.</text>
</comment>
<feature type="domain" description="ZP" evidence="9">
    <location>
        <begin position="262"/>
        <end position="503"/>
    </location>
</feature>
<evidence type="ECO:0000313" key="10">
    <source>
        <dbReference type="EMBL" id="KAG8551448.1"/>
    </source>
</evidence>
<keyword evidence="4" id="KW-1015">Disulfide bond</keyword>
<keyword evidence="1" id="KW-0645">Protease</keyword>
<dbReference type="InterPro" id="IPR055355">
    <property type="entry name" value="ZP-C"/>
</dbReference>
<dbReference type="InterPro" id="IPR055356">
    <property type="entry name" value="ZP-N"/>
</dbReference>
<dbReference type="Gene3D" id="2.60.40.3210">
    <property type="entry name" value="Zona pellucida, ZP-N domain"/>
    <property type="match status" value="1"/>
</dbReference>
<dbReference type="FunFam" id="2.60.40.4100:FF:000005">
    <property type="entry name" value="Deleted in malignant brain tumors 1"/>
    <property type="match status" value="1"/>
</dbReference>
<dbReference type="Pfam" id="PF00100">
    <property type="entry name" value="Zona_pellucida"/>
    <property type="match status" value="1"/>
</dbReference>
<feature type="transmembrane region" description="Helical" evidence="6">
    <location>
        <begin position="551"/>
        <end position="574"/>
    </location>
</feature>
<evidence type="ECO:0000256" key="1">
    <source>
        <dbReference type="ARBA" id="ARBA00022670"/>
    </source>
</evidence>
<sequence length="589" mass="65463">MSPAGYLITLLLFVTTSSAEEKSVVPEARCGATLSDPYKPVQVQVNEDIDCTWTIDRPSNETTRVIFSTLDLNKNADCSQEHITISNENNEVLGVLCPDTPRIAVFESPGTVYIRVVTQSTALVRTAYFFYYSVTPDKVTACGGDLRGYSGTISSPNYPERHPNFAYCLWNLEVPKNTKVTLTFTEIFTEVDPLCRFDFIAVYDGADTSAPILDILCGRKVATVQTTSDFVTLLFSADYANNYFGFSATYSVLPQNGDSSLACNGESMTVVLNPEYIASLGYSTSELALSDDTCLPQSLNPLIFEVPYYGCGTVKKAEGDLIHYTNTIKGDPGTSVITRRKDLQFVLTCELDSDSTVDILYQTSDELIFNNQEKGKYDVSLDFYTLPDYITPVSASPYLIDLNQTVYLQATVKTQDPDLTLFVDSCFASPQPDFQVPNYDLIKNGCVKDETYQNLPSDSGTARFSFNVFRFLNDHPSVYLQCRLVVCDSNDPESRCSKGCITRQRRDTSSKVWKTHAVLGPIRLKRHTEAEAAGSVAEKKEEVVKTDQGSLYVIGMAVLVVNVLILALVLMRYYRKQSTAYRYLPVATQ</sequence>
<feature type="signal peptide" evidence="7">
    <location>
        <begin position="1"/>
        <end position="19"/>
    </location>
</feature>
<evidence type="ECO:0000256" key="7">
    <source>
        <dbReference type="SAM" id="SignalP"/>
    </source>
</evidence>
<dbReference type="SMART" id="SM00042">
    <property type="entry name" value="CUB"/>
    <property type="match status" value="2"/>
</dbReference>
<evidence type="ECO:0000259" key="9">
    <source>
        <dbReference type="PROSITE" id="PS51034"/>
    </source>
</evidence>
<dbReference type="GO" id="GO:0008233">
    <property type="term" value="F:peptidase activity"/>
    <property type="evidence" value="ECO:0007669"/>
    <property type="project" value="UniProtKB-KW"/>
</dbReference>
<dbReference type="Gene3D" id="2.60.120.290">
    <property type="entry name" value="Spermadhesin, CUB domain"/>
    <property type="match status" value="2"/>
</dbReference>
<comment type="caution">
    <text evidence="10">The sequence shown here is derived from an EMBL/GenBank/DDBJ whole genome shotgun (WGS) entry which is preliminary data.</text>
</comment>
<keyword evidence="6" id="KW-0472">Membrane</keyword>
<organism evidence="10 11">
    <name type="scientific">Engystomops pustulosus</name>
    <name type="common">Tungara frog</name>
    <name type="synonym">Physalaemus pustulosus</name>
    <dbReference type="NCBI Taxonomy" id="76066"/>
    <lineage>
        <taxon>Eukaryota</taxon>
        <taxon>Metazoa</taxon>
        <taxon>Chordata</taxon>
        <taxon>Craniata</taxon>
        <taxon>Vertebrata</taxon>
        <taxon>Euteleostomi</taxon>
        <taxon>Amphibia</taxon>
        <taxon>Batrachia</taxon>
        <taxon>Anura</taxon>
        <taxon>Neobatrachia</taxon>
        <taxon>Hyloidea</taxon>
        <taxon>Leptodactylidae</taxon>
        <taxon>Leiuperinae</taxon>
        <taxon>Engystomops</taxon>
    </lineage>
</organism>
<dbReference type="AlphaFoldDB" id="A0AAV6ZTW5"/>
<dbReference type="FunFam" id="2.60.120.290:FF:000013">
    <property type="entry name" value="Membrane frizzled-related protein"/>
    <property type="match status" value="1"/>
</dbReference>
<dbReference type="Pfam" id="PF00431">
    <property type="entry name" value="CUB"/>
    <property type="match status" value="2"/>
</dbReference>
<dbReference type="CDD" id="cd00041">
    <property type="entry name" value="CUB"/>
    <property type="match status" value="1"/>
</dbReference>
<reference evidence="10" key="1">
    <citation type="thesis" date="2020" institute="ProQuest LLC" country="789 East Eisenhower Parkway, Ann Arbor, MI, USA">
        <title>Comparative Genomics and Chromosome Evolution.</title>
        <authorList>
            <person name="Mudd A.B."/>
        </authorList>
    </citation>
    <scope>NUCLEOTIDE SEQUENCE</scope>
    <source>
        <strain evidence="10">237g6f4</strain>
        <tissue evidence="10">Blood</tissue>
    </source>
</reference>
<keyword evidence="3" id="KW-0378">Hydrolase</keyword>
<feature type="domain" description="CUB" evidence="8">
    <location>
        <begin position="142"/>
        <end position="253"/>
    </location>
</feature>
<dbReference type="InterPro" id="IPR000859">
    <property type="entry name" value="CUB_dom"/>
</dbReference>
<dbReference type="PANTHER" id="PTHR14002:SF27">
    <property type="entry name" value="CUB AND ZONA PELLUCIDA-LIKE DOMAIN-CONTAINING PROTEIN 1"/>
    <property type="match status" value="1"/>
</dbReference>
<dbReference type="InterPro" id="IPR001507">
    <property type="entry name" value="ZP_dom"/>
</dbReference>
<dbReference type="SMART" id="SM00241">
    <property type="entry name" value="ZP"/>
    <property type="match status" value="1"/>
</dbReference>
<keyword evidence="2 7" id="KW-0732">Signal</keyword>